<sequence length="59" mass="6877">IMHWARQIEQEIDRVLQQISGVQQLKGIEGVEEMQEIEKEGELGERPMELQKNLIMSVT</sequence>
<dbReference type="EMBL" id="JAUCMX010000023">
    <property type="protein sequence ID" value="KAK3512203.1"/>
    <property type="molecule type" value="Genomic_DNA"/>
</dbReference>
<dbReference type="Proteomes" id="UP001274896">
    <property type="component" value="Unassembled WGS sequence"/>
</dbReference>
<comment type="caution">
    <text evidence="1">The sequence shown here is derived from an EMBL/GenBank/DDBJ whole genome shotgun (WGS) entry which is preliminary data.</text>
</comment>
<keyword evidence="2" id="KW-1185">Reference proteome</keyword>
<dbReference type="AlphaFoldDB" id="A0AAE0Q1V6"/>
<gene>
    <name evidence="1" type="ORF">QTP70_000466</name>
</gene>
<proteinExistence type="predicted"/>
<reference evidence="1" key="1">
    <citation type="submission" date="2023-06" db="EMBL/GenBank/DDBJ databases">
        <title>Male Hemibagrus guttatus genome.</title>
        <authorList>
            <person name="Bian C."/>
        </authorList>
    </citation>
    <scope>NUCLEOTIDE SEQUENCE</scope>
    <source>
        <strain evidence="1">Male_cb2023</strain>
        <tissue evidence="1">Muscle</tissue>
    </source>
</reference>
<accession>A0AAE0Q1V6</accession>
<protein>
    <submittedName>
        <fullName evidence="1">Uncharacterized protein</fullName>
    </submittedName>
</protein>
<evidence type="ECO:0000313" key="2">
    <source>
        <dbReference type="Proteomes" id="UP001274896"/>
    </source>
</evidence>
<feature type="non-terminal residue" evidence="1">
    <location>
        <position position="1"/>
    </location>
</feature>
<name>A0AAE0Q1V6_9TELE</name>
<organism evidence="1 2">
    <name type="scientific">Hemibagrus guttatus</name>
    <dbReference type="NCBI Taxonomy" id="175788"/>
    <lineage>
        <taxon>Eukaryota</taxon>
        <taxon>Metazoa</taxon>
        <taxon>Chordata</taxon>
        <taxon>Craniata</taxon>
        <taxon>Vertebrata</taxon>
        <taxon>Euteleostomi</taxon>
        <taxon>Actinopterygii</taxon>
        <taxon>Neopterygii</taxon>
        <taxon>Teleostei</taxon>
        <taxon>Ostariophysi</taxon>
        <taxon>Siluriformes</taxon>
        <taxon>Bagridae</taxon>
        <taxon>Hemibagrus</taxon>
    </lineage>
</organism>
<evidence type="ECO:0000313" key="1">
    <source>
        <dbReference type="EMBL" id="KAK3512203.1"/>
    </source>
</evidence>